<organism evidence="3 4">
    <name type="scientific">Pseudomonas fragi</name>
    <dbReference type="NCBI Taxonomy" id="296"/>
    <lineage>
        <taxon>Bacteria</taxon>
        <taxon>Pseudomonadati</taxon>
        <taxon>Pseudomonadota</taxon>
        <taxon>Gammaproteobacteria</taxon>
        <taxon>Pseudomonadales</taxon>
        <taxon>Pseudomonadaceae</taxon>
        <taxon>Pseudomonas</taxon>
    </lineage>
</organism>
<sequence length="72" mass="7874">MNDPADNKPPSFWQMLHSVMAAAFGVQSGKNRTRDFSHGKASHFLIMGLLFTLVFALTLYGIVTLVVHLAGV</sequence>
<dbReference type="Pfam" id="PF11174">
    <property type="entry name" value="DUF2970"/>
    <property type="match status" value="1"/>
</dbReference>
<evidence type="ECO:0000256" key="1">
    <source>
        <dbReference type="SAM" id="Phobius"/>
    </source>
</evidence>
<name>A0A267D650_PSEFR</name>
<dbReference type="EMBL" id="JAQJVI010000008">
    <property type="protein sequence ID" value="MDA7021953.1"/>
    <property type="molecule type" value="Genomic_DNA"/>
</dbReference>
<dbReference type="EMBL" id="CAACYJ010000035">
    <property type="protein sequence ID" value="VFB20263.1"/>
    <property type="molecule type" value="Genomic_DNA"/>
</dbReference>
<evidence type="ECO:0000313" key="5">
    <source>
        <dbReference type="Proteomes" id="UP001212337"/>
    </source>
</evidence>
<proteinExistence type="predicted"/>
<dbReference type="AlphaFoldDB" id="A0A267D650"/>
<keyword evidence="5" id="KW-1185">Reference proteome</keyword>
<reference evidence="3 4" key="1">
    <citation type="submission" date="2019-02" db="EMBL/GenBank/DDBJ databases">
        <authorList>
            <consortium name="Pathogen Informatics"/>
        </authorList>
    </citation>
    <scope>NUCLEOTIDE SEQUENCE [LARGE SCALE GENOMIC DNA]</scope>
    <source>
        <strain evidence="3 4">3012STDY7103891</strain>
    </source>
</reference>
<dbReference type="InterPro" id="IPR021344">
    <property type="entry name" value="DUF2970"/>
</dbReference>
<gene>
    <name evidence="3" type="ORF">NCTC10754_02877</name>
    <name evidence="2" type="ORF">PI499_08665</name>
</gene>
<keyword evidence="1" id="KW-0472">Membrane</keyword>
<evidence type="ECO:0000313" key="4">
    <source>
        <dbReference type="Proteomes" id="UP000330809"/>
    </source>
</evidence>
<dbReference type="Proteomes" id="UP001212337">
    <property type="component" value="Unassembled WGS sequence"/>
</dbReference>
<evidence type="ECO:0000313" key="3">
    <source>
        <dbReference type="EMBL" id="VFB20263.1"/>
    </source>
</evidence>
<feature type="transmembrane region" description="Helical" evidence="1">
    <location>
        <begin position="41"/>
        <end position="70"/>
    </location>
</feature>
<evidence type="ECO:0000313" key="2">
    <source>
        <dbReference type="EMBL" id="MDA7021953.1"/>
    </source>
</evidence>
<keyword evidence="1" id="KW-0812">Transmembrane</keyword>
<reference evidence="2 5" key="2">
    <citation type="submission" date="2023-01" db="EMBL/GenBank/DDBJ databases">
        <title>Effects of deletion of Siderophore biosynthase gene in Pseudomonas fragi on quorum sensing and spoliage ability.</title>
        <authorList>
            <person name="Cui F."/>
            <person name="Wang D."/>
            <person name="Liu J."/>
            <person name="Wang Q."/>
            <person name="Li T."/>
            <person name="Li J."/>
        </authorList>
    </citation>
    <scope>NUCLEOTIDE SEQUENCE [LARGE SCALE GENOMIC DNA]</scope>
    <source>
        <strain evidence="2 5">MS-10</strain>
    </source>
</reference>
<accession>A0A267D650</accession>
<protein>
    <submittedName>
        <fullName evidence="2">DUF2970 domain-containing protein</fullName>
    </submittedName>
    <submittedName>
        <fullName evidence="3">Protein of uncharacterized function (DUF2970)</fullName>
    </submittedName>
</protein>
<keyword evidence="1" id="KW-1133">Transmembrane helix</keyword>
<dbReference type="RefSeq" id="WP_095000403.1">
    <property type="nucleotide sequence ID" value="NZ_CAACYJ010000035.1"/>
</dbReference>
<dbReference type="Proteomes" id="UP000330809">
    <property type="component" value="Unassembled WGS sequence"/>
</dbReference>